<dbReference type="Pfam" id="PF22732">
    <property type="entry name" value="MSL3_chromo-like"/>
    <property type="match status" value="1"/>
</dbReference>
<evidence type="ECO:0000256" key="2">
    <source>
        <dbReference type="ARBA" id="ARBA00022853"/>
    </source>
</evidence>
<dbReference type="PANTHER" id="PTHR10880">
    <property type="entry name" value="MORTALITY FACTOR 4-LIKE PROTEIN"/>
    <property type="match status" value="1"/>
</dbReference>
<dbReference type="InterPro" id="IPR038217">
    <property type="entry name" value="MRG_C_sf"/>
</dbReference>
<dbReference type="Gene3D" id="2.30.30.140">
    <property type="match status" value="1"/>
</dbReference>
<feature type="region of interest" description="Disordered" evidence="6">
    <location>
        <begin position="89"/>
        <end position="166"/>
    </location>
</feature>
<evidence type="ECO:0000313" key="9">
    <source>
        <dbReference type="Proteomes" id="UP001558652"/>
    </source>
</evidence>
<dbReference type="GO" id="GO:0005694">
    <property type="term" value="C:chromosome"/>
    <property type="evidence" value="ECO:0007669"/>
    <property type="project" value="UniProtKB-ARBA"/>
</dbReference>
<evidence type="ECO:0000259" key="7">
    <source>
        <dbReference type="SMART" id="SM00298"/>
    </source>
</evidence>
<comment type="subcellular location">
    <subcellularLocation>
        <location evidence="1">Nucleus</location>
    </subcellularLocation>
</comment>
<evidence type="ECO:0000256" key="4">
    <source>
        <dbReference type="ARBA" id="ARBA00023163"/>
    </source>
</evidence>
<evidence type="ECO:0000256" key="6">
    <source>
        <dbReference type="SAM" id="MobiDB-lite"/>
    </source>
</evidence>
<evidence type="ECO:0000256" key="3">
    <source>
        <dbReference type="ARBA" id="ARBA00023015"/>
    </source>
</evidence>
<dbReference type="GO" id="GO:0006325">
    <property type="term" value="P:chromatin organization"/>
    <property type="evidence" value="ECO:0007669"/>
    <property type="project" value="UniProtKB-KW"/>
</dbReference>
<dbReference type="InterPro" id="IPR000953">
    <property type="entry name" value="Chromo/chromo_shadow_dom"/>
</dbReference>
<dbReference type="EMBL" id="JBFDAA010000015">
    <property type="protein sequence ID" value="KAL1117879.1"/>
    <property type="molecule type" value="Genomic_DNA"/>
</dbReference>
<feature type="domain" description="Chromo" evidence="7">
    <location>
        <begin position="21"/>
        <end position="91"/>
    </location>
</feature>
<dbReference type="SMART" id="SM00298">
    <property type="entry name" value="CHROMO"/>
    <property type="match status" value="1"/>
</dbReference>
<evidence type="ECO:0000256" key="1">
    <source>
        <dbReference type="ARBA" id="ARBA00004123"/>
    </source>
</evidence>
<accession>A0ABD0Y352</accession>
<evidence type="ECO:0000313" key="8">
    <source>
        <dbReference type="EMBL" id="KAL1117879.1"/>
    </source>
</evidence>
<dbReference type="AlphaFoldDB" id="A0ABD0Y352"/>
<sequence>MSAASKNPKDQQEFKSPPKFKFQEGEKVLCFHLSRIYDAKCLQTRFDDEKKVVQYRIHYSGWNKSWDEWVPESRVLKFNEANVQKQKELYKSQKVEPKGKKGKKRVSGKDSDSGKEKDVGSDSRSSTPVYEKGSGKGGSNVNSSSQESASDVPKRKRTKTDPTVETEEQFLSKVEIKVKIPDELKPWLVDDWENVCKQKRLVKLPAKINVDSIMEDYIKQKSSLKSSIANKEGARIEVTNGLKEYFNVMLASQLLYRFERKQHNEVQ</sequence>
<comment type="caution">
    <text evidence="8">The sequence shown here is derived from an EMBL/GenBank/DDBJ whole genome shotgun (WGS) entry which is preliminary data.</text>
</comment>
<keyword evidence="5" id="KW-0539">Nucleus</keyword>
<feature type="compositionally biased region" description="Basic and acidic residues" evidence="6">
    <location>
        <begin position="89"/>
        <end position="99"/>
    </location>
</feature>
<keyword evidence="9" id="KW-1185">Reference proteome</keyword>
<dbReference type="PROSITE" id="PS51640">
    <property type="entry name" value="MRG"/>
    <property type="match status" value="1"/>
</dbReference>
<dbReference type="Gene3D" id="1.10.274.30">
    <property type="entry name" value="MRG domain"/>
    <property type="match status" value="1"/>
</dbReference>
<dbReference type="InterPro" id="IPR026541">
    <property type="entry name" value="MRG_dom"/>
</dbReference>
<dbReference type="Proteomes" id="UP001558652">
    <property type="component" value="Unassembled WGS sequence"/>
</dbReference>
<protein>
    <recommendedName>
        <fullName evidence="7">Chromo domain-containing protein</fullName>
    </recommendedName>
</protein>
<dbReference type="SUPFAM" id="SSF54160">
    <property type="entry name" value="Chromo domain-like"/>
    <property type="match status" value="1"/>
</dbReference>
<reference evidence="8 9" key="1">
    <citation type="submission" date="2024-07" db="EMBL/GenBank/DDBJ databases">
        <title>Chromosome-level genome assembly of the water stick insect Ranatra chinensis (Heteroptera: Nepidae).</title>
        <authorList>
            <person name="Liu X."/>
        </authorList>
    </citation>
    <scope>NUCLEOTIDE SEQUENCE [LARGE SCALE GENOMIC DNA]</scope>
    <source>
        <strain evidence="8">Cailab_2021Rc</strain>
        <tissue evidence="8">Muscle</tissue>
    </source>
</reference>
<dbReference type="InterPro" id="IPR016197">
    <property type="entry name" value="Chromo-like_dom_sf"/>
</dbReference>
<keyword evidence="3" id="KW-0805">Transcription regulation</keyword>
<dbReference type="PANTHER" id="PTHR10880:SF48">
    <property type="entry name" value="MORTALITY FACTOR 4 LIKE 2"/>
    <property type="match status" value="1"/>
</dbReference>
<organism evidence="8 9">
    <name type="scientific">Ranatra chinensis</name>
    <dbReference type="NCBI Taxonomy" id="642074"/>
    <lineage>
        <taxon>Eukaryota</taxon>
        <taxon>Metazoa</taxon>
        <taxon>Ecdysozoa</taxon>
        <taxon>Arthropoda</taxon>
        <taxon>Hexapoda</taxon>
        <taxon>Insecta</taxon>
        <taxon>Pterygota</taxon>
        <taxon>Neoptera</taxon>
        <taxon>Paraneoptera</taxon>
        <taxon>Hemiptera</taxon>
        <taxon>Heteroptera</taxon>
        <taxon>Panheteroptera</taxon>
        <taxon>Nepomorpha</taxon>
        <taxon>Nepidae</taxon>
        <taxon>Ranatrinae</taxon>
        <taxon>Ranatra</taxon>
    </lineage>
</organism>
<dbReference type="Pfam" id="PF05712">
    <property type="entry name" value="MRG"/>
    <property type="match status" value="1"/>
</dbReference>
<evidence type="ECO:0000256" key="5">
    <source>
        <dbReference type="ARBA" id="ARBA00023242"/>
    </source>
</evidence>
<name>A0ABD0Y352_9HEMI</name>
<feature type="compositionally biased region" description="Basic and acidic residues" evidence="6">
    <location>
        <begin position="107"/>
        <end position="121"/>
    </location>
</feature>
<dbReference type="InterPro" id="IPR053820">
    <property type="entry name" value="MSL3_chromo-like"/>
</dbReference>
<keyword evidence="2" id="KW-0156">Chromatin regulator</keyword>
<dbReference type="GO" id="GO:0005634">
    <property type="term" value="C:nucleus"/>
    <property type="evidence" value="ECO:0007669"/>
    <property type="project" value="UniProtKB-SubCell"/>
</dbReference>
<proteinExistence type="predicted"/>
<dbReference type="InterPro" id="IPR008676">
    <property type="entry name" value="MRG"/>
</dbReference>
<feature type="compositionally biased region" description="Low complexity" evidence="6">
    <location>
        <begin position="139"/>
        <end position="150"/>
    </location>
</feature>
<keyword evidence="4" id="KW-0804">Transcription</keyword>
<gene>
    <name evidence="8" type="ORF">AAG570_004192</name>
</gene>